<dbReference type="AlphaFoldDB" id="A0A9N7ZE80"/>
<sequence length="293" mass="33200">MLADVHPEAGLARAVVQSRDLIRLPGDKPLETPSDRRTEDELEEPHQRWFDRPQQQPGRAGSAVGWNLAVGHQRVIENVHTTGRRVEPGRDPRPRDPGPETRDQRPETQDLDPRPKTWTRDPRPRTRDPRPETWTRDPRPKTWTRDPRPGTRDPRPETRDPGPDNPPLTSTKTQGDALGLETWCPPAPSHRAGTTRVSRSFVLLPCPVHSELCSLVSIVFPCIAPHRSHTSITQPLPLVDMSAEEEQKKKGVYSGLLPSRLLTSFLKTQRRRGTDAQRDGQSSDRRERRGRAS</sequence>
<feature type="compositionally biased region" description="Basic and acidic residues" evidence="1">
    <location>
        <begin position="272"/>
        <end position="287"/>
    </location>
</feature>
<feature type="compositionally biased region" description="Basic and acidic residues" evidence="1">
    <location>
        <begin position="84"/>
        <end position="162"/>
    </location>
</feature>
<evidence type="ECO:0000313" key="3">
    <source>
        <dbReference type="Proteomes" id="UP001153269"/>
    </source>
</evidence>
<keyword evidence="3" id="KW-1185">Reference proteome</keyword>
<proteinExistence type="predicted"/>
<gene>
    <name evidence="2" type="ORF">PLEPLA_LOCUS48719</name>
</gene>
<comment type="caution">
    <text evidence="2">The sequence shown here is derived from an EMBL/GenBank/DDBJ whole genome shotgun (WGS) entry which is preliminary data.</text>
</comment>
<feature type="compositionally biased region" description="Basic and acidic residues" evidence="1">
    <location>
        <begin position="20"/>
        <end position="51"/>
    </location>
</feature>
<feature type="region of interest" description="Disordered" evidence="1">
    <location>
        <begin position="265"/>
        <end position="293"/>
    </location>
</feature>
<accession>A0A9N7ZE80</accession>
<protein>
    <submittedName>
        <fullName evidence="2">Uncharacterized protein</fullName>
    </submittedName>
</protein>
<dbReference type="Proteomes" id="UP001153269">
    <property type="component" value="Unassembled WGS sequence"/>
</dbReference>
<feature type="region of interest" description="Disordered" evidence="1">
    <location>
        <begin position="19"/>
        <end position="181"/>
    </location>
</feature>
<reference evidence="2" key="1">
    <citation type="submission" date="2020-03" db="EMBL/GenBank/DDBJ databases">
        <authorList>
            <person name="Weist P."/>
        </authorList>
    </citation>
    <scope>NUCLEOTIDE SEQUENCE</scope>
</reference>
<dbReference type="EMBL" id="CADEAL010004496">
    <property type="protein sequence ID" value="CAB1460846.1"/>
    <property type="molecule type" value="Genomic_DNA"/>
</dbReference>
<evidence type="ECO:0000313" key="2">
    <source>
        <dbReference type="EMBL" id="CAB1460846.1"/>
    </source>
</evidence>
<name>A0A9N7ZE80_PLEPL</name>
<evidence type="ECO:0000256" key="1">
    <source>
        <dbReference type="SAM" id="MobiDB-lite"/>
    </source>
</evidence>
<organism evidence="2 3">
    <name type="scientific">Pleuronectes platessa</name>
    <name type="common">European plaice</name>
    <dbReference type="NCBI Taxonomy" id="8262"/>
    <lineage>
        <taxon>Eukaryota</taxon>
        <taxon>Metazoa</taxon>
        <taxon>Chordata</taxon>
        <taxon>Craniata</taxon>
        <taxon>Vertebrata</taxon>
        <taxon>Euteleostomi</taxon>
        <taxon>Actinopterygii</taxon>
        <taxon>Neopterygii</taxon>
        <taxon>Teleostei</taxon>
        <taxon>Neoteleostei</taxon>
        <taxon>Acanthomorphata</taxon>
        <taxon>Carangaria</taxon>
        <taxon>Pleuronectiformes</taxon>
        <taxon>Pleuronectoidei</taxon>
        <taxon>Pleuronectidae</taxon>
        <taxon>Pleuronectes</taxon>
    </lineage>
</organism>